<comment type="subcellular location">
    <subcellularLocation>
        <location evidence="1">Membrane</location>
        <topology evidence="1">Multi-pass membrane protein</topology>
    </subcellularLocation>
</comment>
<dbReference type="PANTHER" id="PTHR22911:SF6">
    <property type="entry name" value="SOLUTE CARRIER FAMILY 35 MEMBER G1"/>
    <property type="match status" value="1"/>
</dbReference>
<feature type="transmembrane region" description="Helical" evidence="6">
    <location>
        <begin position="179"/>
        <end position="198"/>
    </location>
</feature>
<evidence type="ECO:0000256" key="4">
    <source>
        <dbReference type="ARBA" id="ARBA00022989"/>
    </source>
</evidence>
<dbReference type="InterPro" id="IPR000620">
    <property type="entry name" value="EamA_dom"/>
</dbReference>
<evidence type="ECO:0000256" key="5">
    <source>
        <dbReference type="ARBA" id="ARBA00023136"/>
    </source>
</evidence>
<feature type="transmembrane region" description="Helical" evidence="6">
    <location>
        <begin position="210"/>
        <end position="230"/>
    </location>
</feature>
<dbReference type="Pfam" id="PF00892">
    <property type="entry name" value="EamA"/>
    <property type="match status" value="2"/>
</dbReference>
<dbReference type="PANTHER" id="PTHR22911">
    <property type="entry name" value="ACYL-MALONYL CONDENSING ENZYME-RELATED"/>
    <property type="match status" value="1"/>
</dbReference>
<dbReference type="EMBL" id="JAPKNK010000008">
    <property type="protein sequence ID" value="MCX5571065.1"/>
    <property type="molecule type" value="Genomic_DNA"/>
</dbReference>
<comment type="similarity">
    <text evidence="2">Belongs to the drug/metabolite transporter (DMT) superfamily. 10 TMS drug/metabolite exporter (DME) (TC 2.A.7.3) family.</text>
</comment>
<evidence type="ECO:0000256" key="6">
    <source>
        <dbReference type="SAM" id="Phobius"/>
    </source>
</evidence>
<reference evidence="8" key="1">
    <citation type="submission" date="2022-11" db="EMBL/GenBank/DDBJ databases">
        <title>Biodiversity and phylogenetic relationships of bacteria.</title>
        <authorList>
            <person name="Machado R.A.R."/>
            <person name="Bhat A."/>
            <person name="Loulou A."/>
            <person name="Kallel S."/>
        </authorList>
    </citation>
    <scope>NUCLEOTIDE SEQUENCE</scope>
    <source>
        <strain evidence="8">K-TC2</strain>
    </source>
</reference>
<feature type="transmembrane region" description="Helical" evidence="6">
    <location>
        <begin position="242"/>
        <end position="258"/>
    </location>
</feature>
<evidence type="ECO:0000256" key="2">
    <source>
        <dbReference type="ARBA" id="ARBA00009853"/>
    </source>
</evidence>
<feature type="transmembrane region" description="Helical" evidence="6">
    <location>
        <begin position="38"/>
        <end position="61"/>
    </location>
</feature>
<feature type="domain" description="EamA" evidence="7">
    <location>
        <begin position="9"/>
        <end position="141"/>
    </location>
</feature>
<feature type="transmembrane region" description="Helical" evidence="6">
    <location>
        <begin position="96"/>
        <end position="119"/>
    </location>
</feature>
<evidence type="ECO:0000313" key="8">
    <source>
        <dbReference type="EMBL" id="MCX5571065.1"/>
    </source>
</evidence>
<dbReference type="AlphaFoldDB" id="A0A9X3E3K5"/>
<evidence type="ECO:0000313" key="9">
    <source>
        <dbReference type="Proteomes" id="UP001144805"/>
    </source>
</evidence>
<feature type="transmembrane region" description="Helical" evidence="6">
    <location>
        <begin position="126"/>
        <end position="144"/>
    </location>
</feature>
<protein>
    <submittedName>
        <fullName evidence="8">DMT family transporter</fullName>
    </submittedName>
</protein>
<dbReference type="RefSeq" id="WP_266340033.1">
    <property type="nucleotide sequence ID" value="NZ_JAPKNK010000008.1"/>
</dbReference>
<feature type="transmembrane region" description="Helical" evidence="6">
    <location>
        <begin position="73"/>
        <end position="90"/>
    </location>
</feature>
<keyword evidence="4 6" id="KW-1133">Transmembrane helix</keyword>
<sequence>MPALADNSRGIIMMVLSNLVFIINDTLIKLVSEGLPTGQILVIRGAISFLLISAVVFATGMHRQWRAVCNRMVAWRTVGEIGATVLYLYALFNMPIANVSAIGQIVPLMTTAAAAIFLAEPVGWRRWTAIAVGFLGVLLIMRPSVSGFDMFSLAAFASMGFITMRDLVTREMPSGVPTLLVVAVTAAAMTATGATLSLVENWPVPSLEQWAILGAASTLLLCGYGTSIMAMRYGAMAVVAPFRYTGILFAVVLGFLVWGDVPDVLTLVGTLIVVATGVYTFRREMRLAQQVRSIEASAVSRSSA</sequence>
<proteinExistence type="inferred from homology"/>
<feature type="domain" description="EamA" evidence="7">
    <location>
        <begin position="154"/>
        <end position="275"/>
    </location>
</feature>
<name>A0A9X3E3K5_9HYPH</name>
<feature type="transmembrane region" description="Helical" evidence="6">
    <location>
        <begin position="12"/>
        <end position="32"/>
    </location>
</feature>
<keyword evidence="9" id="KW-1185">Reference proteome</keyword>
<dbReference type="GO" id="GO:0016020">
    <property type="term" value="C:membrane"/>
    <property type="evidence" value="ECO:0007669"/>
    <property type="project" value="UniProtKB-SubCell"/>
</dbReference>
<dbReference type="Proteomes" id="UP001144805">
    <property type="component" value="Unassembled WGS sequence"/>
</dbReference>
<dbReference type="SUPFAM" id="SSF103481">
    <property type="entry name" value="Multidrug resistance efflux transporter EmrE"/>
    <property type="match status" value="2"/>
</dbReference>
<gene>
    <name evidence="8" type="ORF">OSH07_17810</name>
</gene>
<dbReference type="InterPro" id="IPR037185">
    <property type="entry name" value="EmrE-like"/>
</dbReference>
<evidence type="ECO:0000259" key="7">
    <source>
        <dbReference type="Pfam" id="PF00892"/>
    </source>
</evidence>
<keyword evidence="3 6" id="KW-0812">Transmembrane</keyword>
<organism evidence="8 9">
    <name type="scientific">Kaistia nematophila</name>
    <dbReference type="NCBI Taxonomy" id="2994654"/>
    <lineage>
        <taxon>Bacteria</taxon>
        <taxon>Pseudomonadati</taxon>
        <taxon>Pseudomonadota</taxon>
        <taxon>Alphaproteobacteria</taxon>
        <taxon>Hyphomicrobiales</taxon>
        <taxon>Kaistiaceae</taxon>
        <taxon>Kaistia</taxon>
    </lineage>
</organism>
<evidence type="ECO:0000256" key="3">
    <source>
        <dbReference type="ARBA" id="ARBA00022692"/>
    </source>
</evidence>
<evidence type="ECO:0000256" key="1">
    <source>
        <dbReference type="ARBA" id="ARBA00004141"/>
    </source>
</evidence>
<comment type="caution">
    <text evidence="8">The sequence shown here is derived from an EMBL/GenBank/DDBJ whole genome shotgun (WGS) entry which is preliminary data.</text>
</comment>
<accession>A0A9X3E3K5</accession>
<feature type="transmembrane region" description="Helical" evidence="6">
    <location>
        <begin position="264"/>
        <end position="282"/>
    </location>
</feature>
<keyword evidence="5 6" id="KW-0472">Membrane</keyword>